<dbReference type="AlphaFoldDB" id="A0A0D9WVG5"/>
<dbReference type="Proteomes" id="UP000032180">
    <property type="component" value="Chromosome 7"/>
</dbReference>
<dbReference type="STRING" id="77586.A0A0D9WVG5"/>
<dbReference type="Pfam" id="PF00685">
    <property type="entry name" value="Sulfotransfer_1"/>
    <property type="match status" value="1"/>
</dbReference>
<name>A0A0D9WVG5_9ORYZ</name>
<reference evidence="3 4" key="1">
    <citation type="submission" date="2012-08" db="EMBL/GenBank/DDBJ databases">
        <title>Oryza genome evolution.</title>
        <authorList>
            <person name="Wing R.A."/>
        </authorList>
    </citation>
    <scope>NUCLEOTIDE SEQUENCE</scope>
</reference>
<protein>
    <recommendedName>
        <fullName evidence="1">Sulfotransferase</fullName>
        <ecNumber evidence="1">2.8.2.-</ecNumber>
    </recommendedName>
</protein>
<dbReference type="Gramene" id="LPERR07G02670.1">
    <property type="protein sequence ID" value="LPERR07G02670.1"/>
    <property type="gene ID" value="LPERR07G02670"/>
</dbReference>
<dbReference type="Gene3D" id="3.40.50.300">
    <property type="entry name" value="P-loop containing nucleotide triphosphate hydrolases"/>
    <property type="match status" value="1"/>
</dbReference>
<accession>A0A0D9WVG5</accession>
<dbReference type="GO" id="GO:0008146">
    <property type="term" value="F:sulfotransferase activity"/>
    <property type="evidence" value="ECO:0007669"/>
    <property type="project" value="InterPro"/>
</dbReference>
<dbReference type="SUPFAM" id="SSF52540">
    <property type="entry name" value="P-loop containing nucleoside triphosphate hydrolases"/>
    <property type="match status" value="1"/>
</dbReference>
<keyword evidence="4" id="KW-1185">Reference proteome</keyword>
<evidence type="ECO:0000313" key="4">
    <source>
        <dbReference type="Proteomes" id="UP000032180"/>
    </source>
</evidence>
<keyword evidence="1" id="KW-0808">Transferase</keyword>
<dbReference type="InterPro" id="IPR027417">
    <property type="entry name" value="P-loop_NTPase"/>
</dbReference>
<dbReference type="eggNOG" id="KOG1584">
    <property type="taxonomic scope" value="Eukaryota"/>
</dbReference>
<dbReference type="EnsemblPlants" id="LPERR07G02670.1">
    <property type="protein sequence ID" value="LPERR07G02670.1"/>
    <property type="gene ID" value="LPERR07G02670"/>
</dbReference>
<organism evidence="3 4">
    <name type="scientific">Leersia perrieri</name>
    <dbReference type="NCBI Taxonomy" id="77586"/>
    <lineage>
        <taxon>Eukaryota</taxon>
        <taxon>Viridiplantae</taxon>
        <taxon>Streptophyta</taxon>
        <taxon>Embryophyta</taxon>
        <taxon>Tracheophyta</taxon>
        <taxon>Spermatophyta</taxon>
        <taxon>Magnoliopsida</taxon>
        <taxon>Liliopsida</taxon>
        <taxon>Poales</taxon>
        <taxon>Poaceae</taxon>
        <taxon>BOP clade</taxon>
        <taxon>Oryzoideae</taxon>
        <taxon>Oryzeae</taxon>
        <taxon>Oryzinae</taxon>
        <taxon>Leersia</taxon>
    </lineage>
</organism>
<feature type="domain" description="Sulfotransferase" evidence="2">
    <location>
        <begin position="1"/>
        <end position="79"/>
    </location>
</feature>
<reference evidence="3" key="3">
    <citation type="submission" date="2015-04" db="UniProtKB">
        <authorList>
            <consortium name="EnsemblPlants"/>
        </authorList>
    </citation>
    <scope>IDENTIFICATION</scope>
</reference>
<dbReference type="EC" id="2.8.2.-" evidence="1"/>
<sequence length="83" mass="9212">MLHDPVDNIRKLARFVGQPFLPDEEDAVNTANPSPVSVKVIFTNDSFRRGEAGDCVNHMTPDMARRLDAIMEEKLHGSGLSFS</sequence>
<reference evidence="4" key="2">
    <citation type="submission" date="2013-12" db="EMBL/GenBank/DDBJ databases">
        <authorList>
            <person name="Yu Y."/>
            <person name="Lee S."/>
            <person name="de Baynast K."/>
            <person name="Wissotski M."/>
            <person name="Liu L."/>
            <person name="Talag J."/>
            <person name="Goicoechea J."/>
            <person name="Angelova A."/>
            <person name="Jetty R."/>
            <person name="Kudrna D."/>
            <person name="Golser W."/>
            <person name="Rivera L."/>
            <person name="Zhang J."/>
            <person name="Wing R."/>
        </authorList>
    </citation>
    <scope>NUCLEOTIDE SEQUENCE</scope>
</reference>
<evidence type="ECO:0000259" key="2">
    <source>
        <dbReference type="Pfam" id="PF00685"/>
    </source>
</evidence>
<dbReference type="InterPro" id="IPR000863">
    <property type="entry name" value="Sulfotransferase_dom"/>
</dbReference>
<comment type="similarity">
    <text evidence="1">Belongs to the sulfotransferase 1 family.</text>
</comment>
<dbReference type="HOGENOM" id="CLU_027239_6_4_1"/>
<evidence type="ECO:0000313" key="3">
    <source>
        <dbReference type="EnsemblPlants" id="LPERR07G02670.1"/>
    </source>
</evidence>
<proteinExistence type="inferred from homology"/>
<evidence type="ECO:0000256" key="1">
    <source>
        <dbReference type="RuleBase" id="RU361155"/>
    </source>
</evidence>